<sequence length="522" mass="57280">MSYPTIPTFWTEKHAVVLILIENSLGMTHRLRDLRRQYIPTFLVTLSLTAQMRAYWITTSALDQKSSLEPLNISSSGPSGLSLSNDPIKSRHINLGVKVLVSVSQLANGSAARHLLVVLSPEMYSDGIDLIDLDDLARALRDADVYLHMILDPSHNMNPSRRLLYQSAYLQHHNVIGAWFKVLNADRERYHFWFAAATFVELPVDSNATYPLSHQLKSISSDSLVSSINADSPPSCAAGVSTESYLADDGIYLTSNLPDPMALVPSSQQIPASTRNTGTGVTHSAVHVPYTTTTTTTSPNFINATVVRPYIPSNDGGHQGGGYKSMSPIDSSLPSSLNSPSHTSPSVHRNSQHTGFSLPVDTYRPAPILSNPLILNHGNLAWQPLRTSTDEPVSEDAFRHAGCDNSRRQAFHLSSKLVVRDETKIVDDDAIGAISNSHAWRPQHPATDRYIGSSSPDFERSSPSLALGNTTEWNPSHRTSQQIEPISIMASPSTFVQYPNKSRAVNSSPSMSSQYWSPWSTR</sequence>
<evidence type="ECO:0000256" key="1">
    <source>
        <dbReference type="SAM" id="MobiDB-lite"/>
    </source>
</evidence>
<feature type="compositionally biased region" description="Low complexity" evidence="1">
    <location>
        <begin position="507"/>
        <end position="522"/>
    </location>
</feature>
<dbReference type="Proteomes" id="UP000054166">
    <property type="component" value="Unassembled WGS sequence"/>
</dbReference>
<evidence type="ECO:0000313" key="3">
    <source>
        <dbReference type="Proteomes" id="UP000054166"/>
    </source>
</evidence>
<feature type="compositionally biased region" description="Low complexity" evidence="1">
    <location>
        <begin position="325"/>
        <end position="346"/>
    </location>
</feature>
<reference evidence="3" key="2">
    <citation type="submission" date="2015-01" db="EMBL/GenBank/DDBJ databases">
        <title>Evolutionary Origins and Diversification of the Mycorrhizal Mutualists.</title>
        <authorList>
            <consortium name="DOE Joint Genome Institute"/>
            <consortium name="Mycorrhizal Genomics Consortium"/>
            <person name="Kohler A."/>
            <person name="Kuo A."/>
            <person name="Nagy L.G."/>
            <person name="Floudas D."/>
            <person name="Copeland A."/>
            <person name="Barry K.W."/>
            <person name="Cichocki N."/>
            <person name="Veneault-Fourrey C."/>
            <person name="LaButti K."/>
            <person name="Lindquist E.A."/>
            <person name="Lipzen A."/>
            <person name="Lundell T."/>
            <person name="Morin E."/>
            <person name="Murat C."/>
            <person name="Riley R."/>
            <person name="Ohm R."/>
            <person name="Sun H."/>
            <person name="Tunlid A."/>
            <person name="Henrissat B."/>
            <person name="Grigoriev I.V."/>
            <person name="Hibbett D.S."/>
            <person name="Martin F."/>
        </authorList>
    </citation>
    <scope>NUCLEOTIDE SEQUENCE [LARGE SCALE GENOMIC DNA]</scope>
    <source>
        <strain evidence="3">F 1598</strain>
    </source>
</reference>
<dbReference type="EMBL" id="KN832978">
    <property type="protein sequence ID" value="KIM87896.1"/>
    <property type="molecule type" value="Genomic_DNA"/>
</dbReference>
<accession>A0A0C3GB90</accession>
<feature type="region of interest" description="Disordered" evidence="1">
    <location>
        <begin position="441"/>
        <end position="480"/>
    </location>
</feature>
<dbReference type="InParanoid" id="A0A0C3GB90"/>
<dbReference type="AlphaFoldDB" id="A0A0C3GB90"/>
<organism evidence="2 3">
    <name type="scientific">Piloderma croceum (strain F 1598)</name>
    <dbReference type="NCBI Taxonomy" id="765440"/>
    <lineage>
        <taxon>Eukaryota</taxon>
        <taxon>Fungi</taxon>
        <taxon>Dikarya</taxon>
        <taxon>Basidiomycota</taxon>
        <taxon>Agaricomycotina</taxon>
        <taxon>Agaricomycetes</taxon>
        <taxon>Agaricomycetidae</taxon>
        <taxon>Atheliales</taxon>
        <taxon>Atheliaceae</taxon>
        <taxon>Piloderma</taxon>
    </lineage>
</organism>
<name>A0A0C3GB90_PILCF</name>
<protein>
    <submittedName>
        <fullName evidence="2">Uncharacterized protein</fullName>
    </submittedName>
</protein>
<keyword evidence="3" id="KW-1185">Reference proteome</keyword>
<proteinExistence type="predicted"/>
<feature type="region of interest" description="Disordered" evidence="1">
    <location>
        <begin position="312"/>
        <end position="358"/>
    </location>
</feature>
<evidence type="ECO:0000313" key="2">
    <source>
        <dbReference type="EMBL" id="KIM87896.1"/>
    </source>
</evidence>
<feature type="compositionally biased region" description="Low complexity" evidence="1">
    <location>
        <begin position="453"/>
        <end position="464"/>
    </location>
</feature>
<feature type="region of interest" description="Disordered" evidence="1">
    <location>
        <begin position="501"/>
        <end position="522"/>
    </location>
</feature>
<reference evidence="2 3" key="1">
    <citation type="submission" date="2014-04" db="EMBL/GenBank/DDBJ databases">
        <authorList>
            <consortium name="DOE Joint Genome Institute"/>
            <person name="Kuo A."/>
            <person name="Tarkka M."/>
            <person name="Buscot F."/>
            <person name="Kohler A."/>
            <person name="Nagy L.G."/>
            <person name="Floudas D."/>
            <person name="Copeland A."/>
            <person name="Barry K.W."/>
            <person name="Cichocki N."/>
            <person name="Veneault-Fourrey C."/>
            <person name="LaButti K."/>
            <person name="Lindquist E.A."/>
            <person name="Lipzen A."/>
            <person name="Lundell T."/>
            <person name="Morin E."/>
            <person name="Murat C."/>
            <person name="Sun H."/>
            <person name="Tunlid A."/>
            <person name="Henrissat B."/>
            <person name="Grigoriev I.V."/>
            <person name="Hibbett D.S."/>
            <person name="Martin F."/>
            <person name="Nordberg H.P."/>
            <person name="Cantor M.N."/>
            <person name="Hua S.X."/>
        </authorList>
    </citation>
    <scope>NUCLEOTIDE SEQUENCE [LARGE SCALE GENOMIC DNA]</scope>
    <source>
        <strain evidence="2 3">F 1598</strain>
    </source>
</reference>
<feature type="compositionally biased region" description="Polar residues" evidence="1">
    <location>
        <begin position="467"/>
        <end position="480"/>
    </location>
</feature>
<gene>
    <name evidence="2" type="ORF">PILCRDRAFT_3615</name>
</gene>
<dbReference type="HOGENOM" id="CLU_521853_0_0_1"/>